<dbReference type="InterPro" id="IPR004031">
    <property type="entry name" value="PMP22/EMP/MP20/Claudin"/>
</dbReference>
<feature type="compositionally biased region" description="Basic and acidic residues" evidence="10">
    <location>
        <begin position="268"/>
        <end position="279"/>
    </location>
</feature>
<dbReference type="InterPro" id="IPR006187">
    <property type="entry name" value="Claudin"/>
</dbReference>
<dbReference type="Proteomes" id="UP001642483">
    <property type="component" value="Unassembled WGS sequence"/>
</dbReference>
<protein>
    <recommendedName>
        <fullName evidence="14">Claudin</fullName>
    </recommendedName>
</protein>
<dbReference type="Pfam" id="PF00822">
    <property type="entry name" value="PMP22_Claudin"/>
    <property type="match status" value="1"/>
</dbReference>
<evidence type="ECO:0000256" key="10">
    <source>
        <dbReference type="SAM" id="MobiDB-lite"/>
    </source>
</evidence>
<keyword evidence="4" id="KW-0796">Tight junction</keyword>
<keyword evidence="5" id="KW-1003">Cell membrane</keyword>
<gene>
    <name evidence="12" type="ORF">CVLEPA_LOCUS21421</name>
</gene>
<feature type="transmembrane region" description="Helical" evidence="11">
    <location>
        <begin position="86"/>
        <end position="106"/>
    </location>
</feature>
<evidence type="ECO:0000256" key="3">
    <source>
        <dbReference type="ARBA" id="ARBA00008295"/>
    </source>
</evidence>
<dbReference type="EMBL" id="CAWYQH010000108">
    <property type="protein sequence ID" value="CAK8689406.1"/>
    <property type="molecule type" value="Genomic_DNA"/>
</dbReference>
<feature type="region of interest" description="Disordered" evidence="10">
    <location>
        <begin position="257"/>
        <end position="279"/>
    </location>
</feature>
<evidence type="ECO:0000256" key="2">
    <source>
        <dbReference type="ARBA" id="ARBA00004651"/>
    </source>
</evidence>
<keyword evidence="9 11" id="KW-0472">Membrane</keyword>
<dbReference type="PRINTS" id="PR01077">
    <property type="entry name" value="CLAUDIN"/>
</dbReference>
<proteinExistence type="inferred from homology"/>
<organism evidence="12 13">
    <name type="scientific">Clavelina lepadiformis</name>
    <name type="common">Light-bulb sea squirt</name>
    <name type="synonym">Ascidia lepadiformis</name>
    <dbReference type="NCBI Taxonomy" id="159417"/>
    <lineage>
        <taxon>Eukaryota</taxon>
        <taxon>Metazoa</taxon>
        <taxon>Chordata</taxon>
        <taxon>Tunicata</taxon>
        <taxon>Ascidiacea</taxon>
        <taxon>Aplousobranchia</taxon>
        <taxon>Clavelinidae</taxon>
        <taxon>Clavelina</taxon>
    </lineage>
</organism>
<feature type="transmembrane region" description="Helical" evidence="11">
    <location>
        <begin position="176"/>
        <end position="201"/>
    </location>
</feature>
<evidence type="ECO:0000256" key="6">
    <source>
        <dbReference type="ARBA" id="ARBA00022692"/>
    </source>
</evidence>
<comment type="caution">
    <text evidence="12">The sequence shown here is derived from an EMBL/GenBank/DDBJ whole genome shotgun (WGS) entry which is preliminary data.</text>
</comment>
<evidence type="ECO:0000313" key="13">
    <source>
        <dbReference type="Proteomes" id="UP001642483"/>
    </source>
</evidence>
<comment type="subcellular location">
    <subcellularLocation>
        <location evidence="1">Cell junction</location>
        <location evidence="1">Tight junction</location>
    </subcellularLocation>
    <subcellularLocation>
        <location evidence="2">Cell membrane</location>
        <topology evidence="2">Multi-pass membrane protein</topology>
    </subcellularLocation>
</comment>
<reference evidence="12 13" key="1">
    <citation type="submission" date="2024-02" db="EMBL/GenBank/DDBJ databases">
        <authorList>
            <person name="Daric V."/>
            <person name="Darras S."/>
        </authorList>
    </citation>
    <scope>NUCLEOTIDE SEQUENCE [LARGE SCALE GENOMIC DNA]</scope>
</reference>
<keyword evidence="13" id="KW-1185">Reference proteome</keyword>
<evidence type="ECO:0000256" key="11">
    <source>
        <dbReference type="SAM" id="Phobius"/>
    </source>
</evidence>
<evidence type="ECO:0000256" key="5">
    <source>
        <dbReference type="ARBA" id="ARBA00022475"/>
    </source>
</evidence>
<feature type="transmembrane region" description="Helical" evidence="11">
    <location>
        <begin position="221"/>
        <end position="242"/>
    </location>
</feature>
<evidence type="ECO:0000256" key="8">
    <source>
        <dbReference type="ARBA" id="ARBA00022989"/>
    </source>
</evidence>
<keyword evidence="7" id="KW-0965">Cell junction</keyword>
<dbReference type="Gene3D" id="1.20.140.150">
    <property type="match status" value="2"/>
</dbReference>
<evidence type="ECO:0000256" key="1">
    <source>
        <dbReference type="ARBA" id="ARBA00004435"/>
    </source>
</evidence>
<evidence type="ECO:0008006" key="14">
    <source>
        <dbReference type="Google" id="ProtNLM"/>
    </source>
</evidence>
<accession>A0ABP0GC92</accession>
<evidence type="ECO:0000313" key="12">
    <source>
        <dbReference type="EMBL" id="CAK8689406.1"/>
    </source>
</evidence>
<feature type="transmembrane region" description="Helical" evidence="11">
    <location>
        <begin position="118"/>
        <end position="134"/>
    </location>
</feature>
<evidence type="ECO:0000256" key="7">
    <source>
        <dbReference type="ARBA" id="ARBA00022949"/>
    </source>
</evidence>
<evidence type="ECO:0000256" key="4">
    <source>
        <dbReference type="ARBA" id="ARBA00022427"/>
    </source>
</evidence>
<keyword evidence="8 11" id="KW-1133">Transmembrane helix</keyword>
<evidence type="ECO:0000256" key="9">
    <source>
        <dbReference type="ARBA" id="ARBA00023136"/>
    </source>
</evidence>
<dbReference type="PANTHER" id="PTHR12002">
    <property type="entry name" value="CLAUDIN"/>
    <property type="match status" value="1"/>
</dbReference>
<keyword evidence="6 11" id="KW-0812">Transmembrane</keyword>
<comment type="similarity">
    <text evidence="3">Belongs to the claudin family.</text>
</comment>
<feature type="transmembrane region" description="Helical" evidence="11">
    <location>
        <begin position="6"/>
        <end position="29"/>
    </location>
</feature>
<feature type="transmembrane region" description="Helical" evidence="11">
    <location>
        <begin position="141"/>
        <end position="161"/>
    </location>
</feature>
<name>A0ABP0GC92_CLALP</name>
<sequence>MSDKAGAGFLFCFLIQVLTHFMYIFICAFPDWKHSSWQMSNPLVGRLANFDGIWWRCFSPKWGIIVCDNYGKSSIYSNSDIQACRALMCIATGFSFIGVLVALLALDCTTMVEPNTKAKNMTALVAGVLFVLAADLQAQRALMVIAVVTSLLGLIIGMVSLRCTTMVDSESKNKSIIGIVSGVLFLLAGACTMTATVWFGIQVQQQFSDPLQKQNSFKYEYGSCLYIGWICASLTLIAGLILTCGSCRGIKEDKDTYKPYTYQPATSKPEKPSTKTEYV</sequence>